<evidence type="ECO:0000313" key="1">
    <source>
        <dbReference type="EMBL" id="MFC3675806.1"/>
    </source>
</evidence>
<evidence type="ECO:0000313" key="2">
    <source>
        <dbReference type="Proteomes" id="UP001595711"/>
    </source>
</evidence>
<proteinExistence type="predicted"/>
<name>A0ABV7VED1_9PROT</name>
<dbReference type="EMBL" id="JBHRYJ010000001">
    <property type="protein sequence ID" value="MFC3675806.1"/>
    <property type="molecule type" value="Genomic_DNA"/>
</dbReference>
<dbReference type="RefSeq" id="WP_379725069.1">
    <property type="nucleotide sequence ID" value="NZ_JBHRYJ010000001.1"/>
</dbReference>
<evidence type="ECO:0008006" key="3">
    <source>
        <dbReference type="Google" id="ProtNLM"/>
    </source>
</evidence>
<dbReference type="Proteomes" id="UP001595711">
    <property type="component" value="Unassembled WGS sequence"/>
</dbReference>
<accession>A0ABV7VED1</accession>
<comment type="caution">
    <text evidence="1">The sequence shown here is derived from an EMBL/GenBank/DDBJ whole genome shotgun (WGS) entry which is preliminary data.</text>
</comment>
<organism evidence="1 2">
    <name type="scientific">Ferrovibrio xuzhouensis</name>
    <dbReference type="NCBI Taxonomy" id="1576914"/>
    <lineage>
        <taxon>Bacteria</taxon>
        <taxon>Pseudomonadati</taxon>
        <taxon>Pseudomonadota</taxon>
        <taxon>Alphaproteobacteria</taxon>
        <taxon>Rhodospirillales</taxon>
        <taxon>Rhodospirillaceae</taxon>
        <taxon>Ferrovibrio</taxon>
    </lineage>
</organism>
<keyword evidence="2" id="KW-1185">Reference proteome</keyword>
<gene>
    <name evidence="1" type="ORF">ACFOOQ_09650</name>
</gene>
<reference evidence="2" key="1">
    <citation type="journal article" date="2019" name="Int. J. Syst. Evol. Microbiol.">
        <title>The Global Catalogue of Microorganisms (GCM) 10K type strain sequencing project: providing services to taxonomists for standard genome sequencing and annotation.</title>
        <authorList>
            <consortium name="The Broad Institute Genomics Platform"/>
            <consortium name="The Broad Institute Genome Sequencing Center for Infectious Disease"/>
            <person name="Wu L."/>
            <person name="Ma J."/>
        </authorList>
    </citation>
    <scope>NUCLEOTIDE SEQUENCE [LARGE SCALE GENOMIC DNA]</scope>
    <source>
        <strain evidence="2">KCTC 42182</strain>
    </source>
</reference>
<protein>
    <recommendedName>
        <fullName evidence="3">PAS domain-containing protein</fullName>
    </recommendedName>
</protein>
<sequence length="166" mass="18816">MLDDTIRNAMSAELRDLLGYWEAQSARRGGALPHRNSMVALDLAERCPAVMPHVWMLDVERDPWRFRFRMISRSIRQSGADAGIAQVGRYLSDLEGKRDWHPLYLAMVRVCESCQPDYRSGTPNITPQPGIIRLERLSLPLAHDGRTVDVILSATLYRRADGSIVL</sequence>